<evidence type="ECO:0000256" key="2">
    <source>
        <dbReference type="SAM" id="MobiDB-lite"/>
    </source>
</evidence>
<protein>
    <submittedName>
        <fullName evidence="3">Uncharacterized protein</fullName>
    </submittedName>
</protein>
<proteinExistence type="predicted"/>
<feature type="compositionally biased region" description="Low complexity" evidence="2">
    <location>
        <begin position="36"/>
        <end position="56"/>
    </location>
</feature>
<dbReference type="RefSeq" id="WP_045476426.1">
    <property type="nucleotide sequence ID" value="NZ_DF820485.1"/>
</dbReference>
<organism evidence="3 4">
    <name type="scientific">Weissella oryzae (strain DSM 25784 / JCM 18191 / LMG 30913 / SG25)</name>
    <dbReference type="NCBI Taxonomy" id="1329250"/>
    <lineage>
        <taxon>Bacteria</taxon>
        <taxon>Bacillati</taxon>
        <taxon>Bacillota</taxon>
        <taxon>Bacilli</taxon>
        <taxon>Lactobacillales</taxon>
        <taxon>Lactobacillaceae</taxon>
        <taxon>Weissella</taxon>
    </lineage>
</organism>
<name>A0A069CZ99_WEIOS</name>
<dbReference type="eggNOG" id="ENOG5032RV1">
    <property type="taxonomic scope" value="Bacteria"/>
</dbReference>
<dbReference type="Gene3D" id="3.30.1450.10">
    <property type="match status" value="1"/>
</dbReference>
<reference evidence="4" key="1">
    <citation type="journal article" date="2014" name="Genome Announc.">
        <title>Draft genome sequence of Weissella oryzae SG25T, isolated from fermented rice grains.</title>
        <authorList>
            <person name="Tanizawa Y."/>
            <person name="Fujisawa T."/>
            <person name="Mochizuki T."/>
            <person name="Kaminuma E."/>
            <person name="Suzuki Y."/>
            <person name="Nakamura Y."/>
            <person name="Tohno M."/>
        </authorList>
    </citation>
    <scope>NUCLEOTIDE SEQUENCE [LARGE SCALE GENOMIC DNA]</scope>
    <source>
        <strain evidence="4">DSM 25784 / JCM 18191 / LMG 30913 / SG25</strain>
    </source>
</reference>
<keyword evidence="1" id="KW-0732">Signal</keyword>
<dbReference type="AlphaFoldDB" id="A0A069CZ99"/>
<dbReference type="Proteomes" id="UP000030643">
    <property type="component" value="Unassembled WGS sequence"/>
</dbReference>
<dbReference type="STRING" id="1329250.WOSG25_021880"/>
<evidence type="ECO:0000256" key="1">
    <source>
        <dbReference type="ARBA" id="ARBA00022729"/>
    </source>
</evidence>
<evidence type="ECO:0000313" key="4">
    <source>
        <dbReference type="Proteomes" id="UP000030643"/>
    </source>
</evidence>
<accession>A0A069CZ99</accession>
<feature type="region of interest" description="Disordered" evidence="2">
    <location>
        <begin position="33"/>
        <end position="60"/>
    </location>
</feature>
<evidence type="ECO:0000313" key="3">
    <source>
        <dbReference type="EMBL" id="GAK30391.1"/>
    </source>
</evidence>
<dbReference type="InterPro" id="IPR037873">
    <property type="entry name" value="BamE-like"/>
</dbReference>
<dbReference type="OrthoDB" id="2942526at2"/>
<dbReference type="EMBL" id="DF820485">
    <property type="protein sequence ID" value="GAK30391.1"/>
    <property type="molecule type" value="Genomic_DNA"/>
</dbReference>
<sequence>MDSKVKKPFYKRVWFWVIAVIVLLAIGGAMGGNKNSKTSATTSSSSSTSKASSSSSVASQKWSQADYDALTAGDIVNNGAGGENMDTVTSKFGKASTVTESTISNTTVKTAIWTNTNGDMGSGSNVTLQFAKQDDGTWLLTSKASTGLK</sequence>
<keyword evidence="4" id="KW-1185">Reference proteome</keyword>
<gene>
    <name evidence="3" type="ORF">WOSG25_021880</name>
</gene>